<dbReference type="EMBL" id="CP094528">
    <property type="protein sequence ID" value="UOE43379.1"/>
    <property type="molecule type" value="Genomic_DNA"/>
</dbReference>
<evidence type="ECO:0000313" key="2">
    <source>
        <dbReference type="EMBL" id="UOE43379.1"/>
    </source>
</evidence>
<dbReference type="PROSITE" id="PS50011">
    <property type="entry name" value="PROTEIN_KINASE_DOM"/>
    <property type="match status" value="1"/>
</dbReference>
<proteinExistence type="predicted"/>
<reference evidence="2 3" key="1">
    <citation type="submission" date="2022-03" db="EMBL/GenBank/DDBJ databases">
        <title>Mucilaginibacter sp. isolated from the gut of Protaetia brevitarsis seulensis larvae.</title>
        <authorList>
            <person name="Won M."/>
            <person name="Kim S.-J."/>
            <person name="Kwon S.-W."/>
        </authorList>
    </citation>
    <scope>NUCLEOTIDE SEQUENCE [LARGE SCALE GENOMIC DNA]</scope>
    <source>
        <strain evidence="2 3">CFWR-12</strain>
    </source>
</reference>
<dbReference type="Gene3D" id="1.10.510.10">
    <property type="entry name" value="Transferase(Phosphotransferase) domain 1"/>
    <property type="match status" value="1"/>
</dbReference>
<gene>
    <name evidence="2" type="ORF">MTO99_14470</name>
</gene>
<dbReference type="Proteomes" id="UP000832097">
    <property type="component" value="Chromosome"/>
</dbReference>
<dbReference type="SUPFAM" id="SSF56112">
    <property type="entry name" value="Protein kinase-like (PK-like)"/>
    <property type="match status" value="1"/>
</dbReference>
<organism evidence="2 3">
    <name type="scientific">Agromyces larvae</name>
    <dbReference type="NCBI Taxonomy" id="2929802"/>
    <lineage>
        <taxon>Bacteria</taxon>
        <taxon>Bacillati</taxon>
        <taxon>Actinomycetota</taxon>
        <taxon>Actinomycetes</taxon>
        <taxon>Micrococcales</taxon>
        <taxon>Microbacteriaceae</taxon>
        <taxon>Agromyces</taxon>
    </lineage>
</organism>
<dbReference type="Pfam" id="PF00069">
    <property type="entry name" value="Pkinase"/>
    <property type="match status" value="1"/>
</dbReference>
<feature type="domain" description="Protein kinase" evidence="1">
    <location>
        <begin position="283"/>
        <end position="563"/>
    </location>
</feature>
<accession>A0ABY4BX96</accession>
<keyword evidence="3" id="KW-1185">Reference proteome</keyword>
<protein>
    <recommendedName>
        <fullName evidence="1">Protein kinase domain-containing protein</fullName>
    </recommendedName>
</protein>
<evidence type="ECO:0000259" key="1">
    <source>
        <dbReference type="PROSITE" id="PS50011"/>
    </source>
</evidence>
<sequence>MQLLDPVEFLQPNRRLFIDTNVFMDTDPRRTGGLKRLFERGNRAILANSNPIIVPTKVIDELTKQSRIDPTGMAPKRADAIKKAGTALAFLDSASSVGLVRKDLGSDTNPYADDLFLLLFEHFAGTYEMCLLTHDITIKLRIRLLAHRLSKRLLVGVLTKDGDLEVESDQSLFERGLRKYTRHATHIAEGIGDSKDESEVATLKPILDEFRKAFRLKEPTVQLGTRTAKPAASTRPPHTTPARPAAFAAAVALKPRDTPLAFSSLPKQGERVTLMSANGVGSIALGSMLGEGGEGTVYEVDRGTVVKIFDKDHLTRHRKEKIELLVSRDLKGQGMCIPSAVVTNGAGEFVGYAMPKASGREFQRTIFNKRKFEKEFPDWKKVDLVDICISFLTQVQYLHSMNVVLGDINPKNLMVDDKKNVFIIDADSWQVEGYPCPVGTPMFTSPRMLGKTYSDDLRTMEDELFAVATMLFMIVMTGQFPYIRTGTDGDMVQLIKEGNFAFQYENRNNKDQPDGDWKYMWSHIHKPVKDLFWHTFHREGKRYNRRPTATEWLDAFRAYKAYLGDKRASFDPMSNDVYPIRNKAFKPDTPIQDCPNCKRKNAIAGIWIDDTDSYSIPRQCNKCREQQQVKAAPSQPATPPTFACKDCKKGFPKAQLSYGRCPSCAAKAMTLDPTRLCADCRKPFITYDHIGWFGSRALDVPKSHQAIKQACPPTTRATYPSPTNTAAPRTRPAAQTVTQTQTGFWATVKKWFTGA</sequence>
<dbReference type="InterPro" id="IPR000719">
    <property type="entry name" value="Prot_kinase_dom"/>
</dbReference>
<dbReference type="InterPro" id="IPR011009">
    <property type="entry name" value="Kinase-like_dom_sf"/>
</dbReference>
<name>A0ABY4BX96_9MICO</name>
<evidence type="ECO:0000313" key="3">
    <source>
        <dbReference type="Proteomes" id="UP000832097"/>
    </source>
</evidence>
<dbReference type="RefSeq" id="WP_243554337.1">
    <property type="nucleotide sequence ID" value="NZ_CP094528.1"/>
</dbReference>
<dbReference type="PANTHER" id="PTHR24347">
    <property type="entry name" value="SERINE/THREONINE-PROTEIN KINASE"/>
    <property type="match status" value="1"/>
</dbReference>
<dbReference type="SMART" id="SM00220">
    <property type="entry name" value="S_TKc"/>
    <property type="match status" value="1"/>
</dbReference>